<evidence type="ECO:0000256" key="4">
    <source>
        <dbReference type="RuleBase" id="RU368087"/>
    </source>
</evidence>
<dbReference type="GO" id="GO:0005739">
    <property type="term" value="C:mitochondrion"/>
    <property type="evidence" value="ECO:0007669"/>
    <property type="project" value="UniProtKB-SubCell"/>
</dbReference>
<evidence type="ECO:0000256" key="5">
    <source>
        <dbReference type="SAM" id="MobiDB-lite"/>
    </source>
</evidence>
<comment type="caution">
    <text evidence="6">The sequence shown here is derived from an EMBL/GenBank/DDBJ whole genome shotgun (WGS) entry which is preliminary data.</text>
</comment>
<feature type="region of interest" description="Disordered" evidence="5">
    <location>
        <begin position="90"/>
        <end position="109"/>
    </location>
</feature>
<keyword evidence="7" id="KW-1185">Reference proteome</keyword>
<name>A0A2P7ZDI3_9PEZI</name>
<evidence type="ECO:0000313" key="7">
    <source>
        <dbReference type="Proteomes" id="UP000243723"/>
    </source>
</evidence>
<dbReference type="Proteomes" id="UP000243723">
    <property type="component" value="Unassembled WGS sequence"/>
</dbReference>
<proteinExistence type="inferred from homology"/>
<sequence>MGGFMICAKENSSMTAALRTVRAVRATTTRIQSARFSAVAQRMAGETGSTRSGGAAQGDAFQKREEASENLYIKQQEQEKLKQLKAKIAQSKEQLAKDEKDLSEMEKSK</sequence>
<dbReference type="GO" id="GO:0042030">
    <property type="term" value="F:ATPase inhibitor activity"/>
    <property type="evidence" value="ECO:0007669"/>
    <property type="project" value="InterPro"/>
</dbReference>
<protein>
    <recommendedName>
        <fullName evidence="4">ATPase inhibitor, mitochondrial</fullName>
    </recommendedName>
</protein>
<dbReference type="Pfam" id="PF04568">
    <property type="entry name" value="IATP"/>
    <property type="match status" value="1"/>
</dbReference>
<dbReference type="AlphaFoldDB" id="A0A2P7ZDI3"/>
<comment type="function">
    <text evidence="4">Inhibits the enzyme activity of ATPase.</text>
</comment>
<dbReference type="STRING" id="40998.A0A2P7ZDI3"/>
<feature type="compositionally biased region" description="Basic and acidic residues" evidence="5">
    <location>
        <begin position="94"/>
        <end position="109"/>
    </location>
</feature>
<keyword evidence="3" id="KW-0496">Mitochondrion</keyword>
<organism evidence="6 7">
    <name type="scientific">Elsinoe australis</name>
    <dbReference type="NCBI Taxonomy" id="40998"/>
    <lineage>
        <taxon>Eukaryota</taxon>
        <taxon>Fungi</taxon>
        <taxon>Dikarya</taxon>
        <taxon>Ascomycota</taxon>
        <taxon>Pezizomycotina</taxon>
        <taxon>Dothideomycetes</taxon>
        <taxon>Dothideomycetidae</taxon>
        <taxon>Myriangiales</taxon>
        <taxon>Elsinoaceae</taxon>
        <taxon>Elsinoe</taxon>
    </lineage>
</organism>
<reference evidence="6 7" key="1">
    <citation type="submission" date="2017-05" db="EMBL/GenBank/DDBJ databases">
        <title>Draft genome sequence of Elsinoe australis.</title>
        <authorList>
            <person name="Cheng Q."/>
        </authorList>
    </citation>
    <scope>NUCLEOTIDE SEQUENCE [LARGE SCALE GENOMIC DNA]</scope>
    <source>
        <strain evidence="6 7">NL1</strain>
    </source>
</reference>
<dbReference type="EMBL" id="NHZQ01000236">
    <property type="protein sequence ID" value="PSK46260.1"/>
    <property type="molecule type" value="Genomic_DNA"/>
</dbReference>
<accession>A0A2P7ZDI3</accession>
<comment type="subcellular location">
    <subcellularLocation>
        <location evidence="1">Mitochondrion</location>
    </subcellularLocation>
</comment>
<evidence type="ECO:0000256" key="2">
    <source>
        <dbReference type="ARBA" id="ARBA00010901"/>
    </source>
</evidence>
<evidence type="ECO:0000313" key="6">
    <source>
        <dbReference type="EMBL" id="PSK46260.1"/>
    </source>
</evidence>
<dbReference type="InterPro" id="IPR007648">
    <property type="entry name" value="ATPase_inhibitor_mt"/>
</dbReference>
<feature type="region of interest" description="Disordered" evidence="5">
    <location>
        <begin position="42"/>
        <end position="63"/>
    </location>
</feature>
<dbReference type="OrthoDB" id="5532350at2759"/>
<evidence type="ECO:0000256" key="1">
    <source>
        <dbReference type="ARBA" id="ARBA00004173"/>
    </source>
</evidence>
<comment type="similarity">
    <text evidence="2 4">Belongs to the ATPase inhibitor family.</text>
</comment>
<gene>
    <name evidence="6" type="ORF">B9Z65_5228</name>
</gene>
<evidence type="ECO:0000256" key="3">
    <source>
        <dbReference type="ARBA" id="ARBA00023128"/>
    </source>
</evidence>
<dbReference type="Gene3D" id="1.20.5.500">
    <property type="entry name" value="Single helix bin"/>
    <property type="match status" value="1"/>
</dbReference>